<dbReference type="Pfam" id="PF13365">
    <property type="entry name" value="Trypsin_2"/>
    <property type="match status" value="1"/>
</dbReference>
<dbReference type="AlphaFoldDB" id="F4L6K5"/>
<feature type="domain" description="PDZ" evidence="3">
    <location>
        <begin position="229"/>
        <end position="317"/>
    </location>
</feature>
<name>F4L6K5_HALH1</name>
<evidence type="ECO:0000313" key="5">
    <source>
        <dbReference type="Proteomes" id="UP000008461"/>
    </source>
</evidence>
<evidence type="ECO:0000313" key="4">
    <source>
        <dbReference type="EMBL" id="AEE49848.1"/>
    </source>
</evidence>
<reference key="2">
    <citation type="submission" date="2011-04" db="EMBL/GenBank/DDBJ databases">
        <title>Complete sequence of chromosome of Haliscomenobacter hydrossis DSM 1100.</title>
        <authorList>
            <consortium name="US DOE Joint Genome Institute (JGI-PGF)"/>
            <person name="Lucas S."/>
            <person name="Han J."/>
            <person name="Lapidus A."/>
            <person name="Bruce D."/>
            <person name="Goodwin L."/>
            <person name="Pitluck S."/>
            <person name="Peters L."/>
            <person name="Kyrpides N."/>
            <person name="Mavromatis K."/>
            <person name="Ivanova N."/>
            <person name="Ovchinnikova G."/>
            <person name="Pagani I."/>
            <person name="Daligault H."/>
            <person name="Detter J.C."/>
            <person name="Han C."/>
            <person name="Land M."/>
            <person name="Hauser L."/>
            <person name="Markowitz V."/>
            <person name="Cheng J.-F."/>
            <person name="Hugenholtz P."/>
            <person name="Woyke T."/>
            <person name="Wu D."/>
            <person name="Verbarg S."/>
            <person name="Frueling A."/>
            <person name="Brambilla E."/>
            <person name="Klenk H.-P."/>
            <person name="Eisen J.A."/>
        </authorList>
    </citation>
    <scope>NUCLEOTIDE SEQUENCE</scope>
    <source>
        <strain>DSM 1100</strain>
    </source>
</reference>
<dbReference type="EMBL" id="CP002691">
    <property type="protein sequence ID" value="AEE49848.1"/>
    <property type="molecule type" value="Genomic_DNA"/>
</dbReference>
<dbReference type="PRINTS" id="PR00834">
    <property type="entry name" value="PROTEASES2C"/>
</dbReference>
<protein>
    <submittedName>
        <fullName evidence="4">HtrA2 peptidase</fullName>
        <ecNumber evidence="4">3.4.21.108</ecNumber>
    </submittedName>
</protein>
<dbReference type="KEGG" id="hhy:Halhy_1963"/>
<dbReference type="OrthoDB" id="9758917at2"/>
<evidence type="ECO:0000256" key="2">
    <source>
        <dbReference type="ARBA" id="ARBA00022801"/>
    </source>
</evidence>
<dbReference type="Proteomes" id="UP000008461">
    <property type="component" value="Chromosome"/>
</dbReference>
<reference evidence="4 5" key="1">
    <citation type="journal article" date="2011" name="Stand. Genomic Sci.">
        <title>Complete genome sequence of Haliscomenobacter hydrossis type strain (O).</title>
        <authorList>
            <consortium name="US DOE Joint Genome Institute (JGI-PGF)"/>
            <person name="Daligault H."/>
            <person name="Lapidus A."/>
            <person name="Zeytun A."/>
            <person name="Nolan M."/>
            <person name="Lucas S."/>
            <person name="Del Rio T.G."/>
            <person name="Tice H."/>
            <person name="Cheng J.F."/>
            <person name="Tapia R."/>
            <person name="Han C."/>
            <person name="Goodwin L."/>
            <person name="Pitluck S."/>
            <person name="Liolios K."/>
            <person name="Pagani I."/>
            <person name="Ivanova N."/>
            <person name="Huntemann M."/>
            <person name="Mavromatis K."/>
            <person name="Mikhailova N."/>
            <person name="Pati A."/>
            <person name="Chen A."/>
            <person name="Palaniappan K."/>
            <person name="Land M."/>
            <person name="Hauser L."/>
            <person name="Brambilla E.M."/>
            <person name="Rohde M."/>
            <person name="Verbarg S."/>
            <person name="Goker M."/>
            <person name="Bristow J."/>
            <person name="Eisen J.A."/>
            <person name="Markowitz V."/>
            <person name="Hugenholtz P."/>
            <person name="Kyrpides N.C."/>
            <person name="Klenk H.P."/>
            <person name="Woyke T."/>
        </authorList>
    </citation>
    <scope>NUCLEOTIDE SEQUENCE [LARGE SCALE GENOMIC DNA]</scope>
    <source>
        <strain evidence="5">ATCC 27775 / DSM 1100 / LMG 10767 / O</strain>
    </source>
</reference>
<dbReference type="EC" id="3.4.21.108" evidence="4"/>
<keyword evidence="1" id="KW-0645">Protease</keyword>
<gene>
    <name evidence="4" type="ordered locus">Halhy_1963</name>
</gene>
<dbReference type="GO" id="GO:0004252">
    <property type="term" value="F:serine-type endopeptidase activity"/>
    <property type="evidence" value="ECO:0007669"/>
    <property type="project" value="InterPro"/>
</dbReference>
<proteinExistence type="predicted"/>
<dbReference type="SMART" id="SM00228">
    <property type="entry name" value="PDZ"/>
    <property type="match status" value="1"/>
</dbReference>
<dbReference type="InterPro" id="IPR001478">
    <property type="entry name" value="PDZ"/>
</dbReference>
<dbReference type="eggNOG" id="COG0265">
    <property type="taxonomic scope" value="Bacteria"/>
</dbReference>
<dbReference type="RefSeq" id="WP_013764401.1">
    <property type="nucleotide sequence ID" value="NC_015510.1"/>
</dbReference>
<keyword evidence="2 4" id="KW-0378">Hydrolase</keyword>
<dbReference type="PANTHER" id="PTHR43343:SF3">
    <property type="entry name" value="PROTEASE DO-LIKE 8, CHLOROPLASTIC"/>
    <property type="match status" value="1"/>
</dbReference>
<dbReference type="InterPro" id="IPR051201">
    <property type="entry name" value="Chloro_Bact_Ser_Proteases"/>
</dbReference>
<organism evidence="4 5">
    <name type="scientific">Haliscomenobacter hydrossis (strain ATCC 27775 / DSM 1100 / LMG 10767 / O)</name>
    <dbReference type="NCBI Taxonomy" id="760192"/>
    <lineage>
        <taxon>Bacteria</taxon>
        <taxon>Pseudomonadati</taxon>
        <taxon>Bacteroidota</taxon>
        <taxon>Saprospiria</taxon>
        <taxon>Saprospirales</taxon>
        <taxon>Haliscomenobacteraceae</taxon>
        <taxon>Haliscomenobacter</taxon>
    </lineage>
</organism>
<dbReference type="Gene3D" id="2.30.42.10">
    <property type="match status" value="1"/>
</dbReference>
<dbReference type="InterPro" id="IPR036034">
    <property type="entry name" value="PDZ_sf"/>
</dbReference>
<dbReference type="HOGENOM" id="CLU_020120_2_2_10"/>
<sequence length="331" mass="34930">MNNSSHFTHTTTTNDGPLLDAYSSTITSIVSSVADSVVHIEVRKQSNDKRTKGQNVPAGAGSGFIISSDGFIITNNHVVDAAEQITVSFTDGRRVNAEIKGKDASTDIAVLKIDDTGLKALQLANSANLQVGQIAVAIGNPMGLQYTVTAGVVSALGRTLRANNGRLIDDVIQTDAALNPGNSGGPLLNSHGQVIGVNTAIVASAQGLCFAIASNLAEYIAGQLILHGNVKRAQIGIGAQGINLSNRMIAANRLSTQTGVYVYEIIPDGHFHNQQLRKGDIIVEFEGLPVASVDDLHKMLNFKRIGQKTQLSVLRDGHRVNVEVTPGQVTL</sequence>
<dbReference type="PANTHER" id="PTHR43343">
    <property type="entry name" value="PEPTIDASE S12"/>
    <property type="match status" value="1"/>
</dbReference>
<accession>F4L6K5</accession>
<dbReference type="InterPro" id="IPR009003">
    <property type="entry name" value="Peptidase_S1_PA"/>
</dbReference>
<dbReference type="PROSITE" id="PS50106">
    <property type="entry name" value="PDZ"/>
    <property type="match status" value="1"/>
</dbReference>
<dbReference type="Gene3D" id="2.40.10.120">
    <property type="match status" value="1"/>
</dbReference>
<dbReference type="Pfam" id="PF13180">
    <property type="entry name" value="PDZ_2"/>
    <property type="match status" value="1"/>
</dbReference>
<dbReference type="SUPFAM" id="SSF50494">
    <property type="entry name" value="Trypsin-like serine proteases"/>
    <property type="match status" value="1"/>
</dbReference>
<keyword evidence="5" id="KW-1185">Reference proteome</keyword>
<evidence type="ECO:0000259" key="3">
    <source>
        <dbReference type="PROSITE" id="PS50106"/>
    </source>
</evidence>
<dbReference type="InterPro" id="IPR001940">
    <property type="entry name" value="Peptidase_S1C"/>
</dbReference>
<evidence type="ECO:0000256" key="1">
    <source>
        <dbReference type="ARBA" id="ARBA00022670"/>
    </source>
</evidence>
<dbReference type="SUPFAM" id="SSF50156">
    <property type="entry name" value="PDZ domain-like"/>
    <property type="match status" value="1"/>
</dbReference>
<dbReference type="STRING" id="760192.Halhy_1963"/>
<dbReference type="GO" id="GO:0006508">
    <property type="term" value="P:proteolysis"/>
    <property type="evidence" value="ECO:0007669"/>
    <property type="project" value="UniProtKB-KW"/>
</dbReference>